<feature type="chain" id="PRO_5017621187" evidence="3">
    <location>
        <begin position="20"/>
        <end position="167"/>
    </location>
</feature>
<evidence type="ECO:0000313" key="6">
    <source>
        <dbReference type="Proteomes" id="UP000256310"/>
    </source>
</evidence>
<evidence type="ECO:0000256" key="2">
    <source>
        <dbReference type="ARBA" id="ARBA00023136"/>
    </source>
</evidence>
<keyword evidence="6" id="KW-1185">Reference proteome</keyword>
<sequence>MPRKIRHLPLIASVTALFATGFVTSGCAQIRTHQGYFGEPILVQSVQPGVDNRASVQAMLGRPTFTSQFTTSTETPTWYYVSRDSRQLAFARPRPTDQTILAVRFAGDGNVAAVDRIGMDQVASISPSSDETPTLGRNRGFFDELFGNIGRVGSVGQAGSTADNPGG</sequence>
<accession>A0A3D9FH87</accession>
<evidence type="ECO:0000256" key="1">
    <source>
        <dbReference type="ARBA" id="ARBA00022729"/>
    </source>
</evidence>
<evidence type="ECO:0000256" key="3">
    <source>
        <dbReference type="SAM" id="SignalP"/>
    </source>
</evidence>
<feature type="domain" description="Outer membrane protein assembly factor BamE" evidence="4">
    <location>
        <begin position="35"/>
        <end position="113"/>
    </location>
</feature>
<dbReference type="Gene3D" id="3.30.1450.10">
    <property type="match status" value="1"/>
</dbReference>
<protein>
    <submittedName>
        <fullName evidence="5">Beta-barrel assembly machine subunit BamE</fullName>
    </submittedName>
</protein>
<evidence type="ECO:0000313" key="5">
    <source>
        <dbReference type="EMBL" id="RED17160.1"/>
    </source>
</evidence>
<dbReference type="GO" id="GO:0019867">
    <property type="term" value="C:outer membrane"/>
    <property type="evidence" value="ECO:0007669"/>
    <property type="project" value="InterPro"/>
</dbReference>
<comment type="caution">
    <text evidence="5">The sequence shown here is derived from an EMBL/GenBank/DDBJ whole genome shotgun (WGS) entry which is preliminary data.</text>
</comment>
<reference evidence="5 6" key="1">
    <citation type="submission" date="2018-07" db="EMBL/GenBank/DDBJ databases">
        <title>Genomic Encyclopedia of Type Strains, Phase IV (KMG-IV): sequencing the most valuable type-strain genomes for metagenomic binning, comparative biology and taxonomic classification.</title>
        <authorList>
            <person name="Goeker M."/>
        </authorList>
    </citation>
    <scope>NUCLEOTIDE SEQUENCE [LARGE SCALE GENOMIC DNA]</scope>
    <source>
        <strain evidence="5 6">DSM 26725</strain>
    </source>
</reference>
<name>A0A3D9FH87_9SPHN</name>
<dbReference type="PROSITE" id="PS51257">
    <property type="entry name" value="PROKAR_LIPOPROTEIN"/>
    <property type="match status" value="1"/>
</dbReference>
<dbReference type="Proteomes" id="UP000256310">
    <property type="component" value="Unassembled WGS sequence"/>
</dbReference>
<evidence type="ECO:0000259" key="4">
    <source>
        <dbReference type="Pfam" id="PF04355"/>
    </source>
</evidence>
<dbReference type="OrthoDB" id="7160681at2"/>
<organism evidence="5 6">
    <name type="scientific">Parasphingopyxis lamellibrachiae</name>
    <dbReference type="NCBI Taxonomy" id="680125"/>
    <lineage>
        <taxon>Bacteria</taxon>
        <taxon>Pseudomonadati</taxon>
        <taxon>Pseudomonadota</taxon>
        <taxon>Alphaproteobacteria</taxon>
        <taxon>Sphingomonadales</taxon>
        <taxon>Sphingomonadaceae</taxon>
        <taxon>Parasphingopyxis</taxon>
    </lineage>
</organism>
<dbReference type="AlphaFoldDB" id="A0A3D9FH87"/>
<dbReference type="Pfam" id="PF04355">
    <property type="entry name" value="BamE"/>
    <property type="match status" value="1"/>
</dbReference>
<dbReference type="InterPro" id="IPR007450">
    <property type="entry name" value="BamE_dom"/>
</dbReference>
<dbReference type="EMBL" id="QRDP01000004">
    <property type="protein sequence ID" value="RED17160.1"/>
    <property type="molecule type" value="Genomic_DNA"/>
</dbReference>
<dbReference type="RefSeq" id="WP_116236466.1">
    <property type="nucleotide sequence ID" value="NZ_QRDP01000004.1"/>
</dbReference>
<gene>
    <name evidence="5" type="ORF">DFR46_2198</name>
</gene>
<proteinExistence type="predicted"/>
<dbReference type="InterPro" id="IPR037873">
    <property type="entry name" value="BamE-like"/>
</dbReference>
<keyword evidence="2" id="KW-0472">Membrane</keyword>
<feature type="signal peptide" evidence="3">
    <location>
        <begin position="1"/>
        <end position="19"/>
    </location>
</feature>
<keyword evidence="1 3" id="KW-0732">Signal</keyword>